<feature type="transmembrane region" description="Helical" evidence="8">
    <location>
        <begin position="144"/>
        <end position="166"/>
    </location>
</feature>
<dbReference type="Pfam" id="PF05903">
    <property type="entry name" value="Peptidase_C97"/>
    <property type="match status" value="1"/>
</dbReference>
<accession>A0A812P6X9</accession>
<reference evidence="10" key="1">
    <citation type="submission" date="2021-02" db="EMBL/GenBank/DDBJ databases">
        <authorList>
            <person name="Dougan E. K."/>
            <person name="Rhodes N."/>
            <person name="Thang M."/>
            <person name="Chan C."/>
        </authorList>
    </citation>
    <scope>NUCLEOTIDE SEQUENCE</scope>
</reference>
<dbReference type="GO" id="GO:0046873">
    <property type="term" value="F:metal ion transmembrane transporter activity"/>
    <property type="evidence" value="ECO:0007669"/>
    <property type="project" value="InterPro"/>
</dbReference>
<dbReference type="PANTHER" id="PTHR12378:SF9">
    <property type="entry name" value="OS06G0107000 PROTEIN"/>
    <property type="match status" value="1"/>
</dbReference>
<dbReference type="PANTHER" id="PTHR12378">
    <property type="entry name" value="DESUMOYLATING ISOPEPTIDASE"/>
    <property type="match status" value="1"/>
</dbReference>
<comment type="similarity">
    <text evidence="2">Belongs to the DeSI family.</text>
</comment>
<keyword evidence="5" id="KW-0378">Hydrolase</keyword>
<evidence type="ECO:0000256" key="5">
    <source>
        <dbReference type="ARBA" id="ARBA00022801"/>
    </source>
</evidence>
<keyword evidence="6 8" id="KW-1133">Transmembrane helix</keyword>
<dbReference type="Proteomes" id="UP000604046">
    <property type="component" value="Unassembled WGS sequence"/>
</dbReference>
<evidence type="ECO:0000256" key="4">
    <source>
        <dbReference type="ARBA" id="ARBA00022692"/>
    </source>
</evidence>
<dbReference type="Gene3D" id="3.90.1720.30">
    <property type="entry name" value="PPPDE domains"/>
    <property type="match status" value="1"/>
</dbReference>
<sequence>MLAACTVGPGTVVTCARAGAEYQLHFVWALLFASFLAFTLQEGAARLTIVSGKTLGQCMQEKHGAVLLKHGITGPVPKLCWAMAVAVYCGNLLYECNNFAGGIDALYSFPGAAGVPGRWLQIGGCFAYAAAVLGIMYLDKADAIGVGLGISMMGMVVLFLAVALTVGCSWRDLLLGTLPSLPQRSPLHNAAAPCDTALSLVGTTAIGFNVFLSGSMARQKTLAECRRGIAFSTLSALIVSVLILIVASSVFKAQAGAAGRFSIIDLADSIYGYFGTAGTTFFALGFVSAALSSMLTVIMGSAMASEGLLLQPTQDAEGQLVQPKLKPRSYWSIAISMVSIAVFVICVNLPRPSVILVAQLFNGILLPFYCISLLLCLTDNTFMADAPQSLFANVCLYASVTVAFILAWRVVVLKMAMLFFLITGDEMVDIAGPVLLVATCLAALSMFRRRILGSNLDLSGASRPVEPANCRQFCVFVNELADGVELRRHAPTIRSLALVAHVEMGPCLPQRTCPSRDDVQHSERKSDVRLRLSLVADRLENAVLELGMDAAALRRRLAQRRGRSRTEVPVPVTVHIYDVTGNGAVQQLNQVFRAVGTGAFHAGVEVYGREYSFGYSDDGGSGIFDCEPKECSSHTYREAVDVGSTRLSADEVAAVLDCMASDWPGCGYDLLRRNCCSFCDALCIELGVGPMPTWVSNLAAAGASLSDAALDLRRRAVEVGGDLPLQPPAAEDLAAWVQRAAEQVKMLDEANQFSSRAQELAEEAGNQVRALDESHGLSQKAAAFVEAAAIRSGDAERSLRSSLQQLWASESIDSLL</sequence>
<feature type="transmembrane region" description="Helical" evidence="8">
    <location>
        <begin position="390"/>
        <end position="410"/>
    </location>
</feature>
<organism evidence="10 11">
    <name type="scientific">Symbiodinium natans</name>
    <dbReference type="NCBI Taxonomy" id="878477"/>
    <lineage>
        <taxon>Eukaryota</taxon>
        <taxon>Sar</taxon>
        <taxon>Alveolata</taxon>
        <taxon>Dinophyceae</taxon>
        <taxon>Suessiales</taxon>
        <taxon>Symbiodiniaceae</taxon>
        <taxon>Symbiodinium</taxon>
    </lineage>
</organism>
<evidence type="ECO:0000256" key="8">
    <source>
        <dbReference type="SAM" id="Phobius"/>
    </source>
</evidence>
<evidence type="ECO:0000256" key="3">
    <source>
        <dbReference type="ARBA" id="ARBA00022670"/>
    </source>
</evidence>
<comment type="subcellular location">
    <subcellularLocation>
        <location evidence="1">Membrane</location>
        <topology evidence="1">Multi-pass membrane protein</topology>
    </subcellularLocation>
</comment>
<dbReference type="SMART" id="SM01179">
    <property type="entry name" value="DUF862"/>
    <property type="match status" value="1"/>
</dbReference>
<dbReference type="Pfam" id="PF01566">
    <property type="entry name" value="Nramp"/>
    <property type="match status" value="1"/>
</dbReference>
<keyword evidence="3" id="KW-0645">Protease</keyword>
<feature type="transmembrane region" description="Helical" evidence="8">
    <location>
        <begin position="228"/>
        <end position="250"/>
    </location>
</feature>
<proteinExistence type="inferred from homology"/>
<evidence type="ECO:0000313" key="11">
    <source>
        <dbReference type="Proteomes" id="UP000604046"/>
    </source>
</evidence>
<feature type="transmembrane region" description="Helical" evidence="8">
    <location>
        <begin position="119"/>
        <end position="138"/>
    </location>
</feature>
<keyword evidence="11" id="KW-1185">Reference proteome</keyword>
<protein>
    <recommendedName>
        <fullName evidence="9">PPPDE domain-containing protein</fullName>
    </recommendedName>
</protein>
<dbReference type="InterPro" id="IPR042266">
    <property type="entry name" value="PPPDE_sf"/>
</dbReference>
<dbReference type="OrthoDB" id="427182at2759"/>
<name>A0A812P6X9_9DINO</name>
<evidence type="ECO:0000256" key="2">
    <source>
        <dbReference type="ARBA" id="ARBA00008140"/>
    </source>
</evidence>
<dbReference type="GO" id="GO:0016579">
    <property type="term" value="P:protein deubiquitination"/>
    <property type="evidence" value="ECO:0007669"/>
    <property type="project" value="TreeGrafter"/>
</dbReference>
<evidence type="ECO:0000259" key="9">
    <source>
        <dbReference type="PROSITE" id="PS51858"/>
    </source>
</evidence>
<dbReference type="GO" id="GO:0006508">
    <property type="term" value="P:proteolysis"/>
    <property type="evidence" value="ECO:0007669"/>
    <property type="project" value="UniProtKB-KW"/>
</dbReference>
<feature type="domain" description="PPPDE" evidence="9">
    <location>
        <begin position="570"/>
        <end position="709"/>
    </location>
</feature>
<keyword evidence="4 8" id="KW-0812">Transmembrane</keyword>
<dbReference type="AlphaFoldDB" id="A0A812P6X9"/>
<feature type="transmembrane region" description="Helical" evidence="8">
    <location>
        <begin position="330"/>
        <end position="350"/>
    </location>
</feature>
<evidence type="ECO:0000256" key="1">
    <source>
        <dbReference type="ARBA" id="ARBA00004141"/>
    </source>
</evidence>
<evidence type="ECO:0000313" key="10">
    <source>
        <dbReference type="EMBL" id="CAE7323226.1"/>
    </source>
</evidence>
<evidence type="ECO:0000256" key="7">
    <source>
        <dbReference type="ARBA" id="ARBA00023136"/>
    </source>
</evidence>
<evidence type="ECO:0000256" key="6">
    <source>
        <dbReference type="ARBA" id="ARBA00022989"/>
    </source>
</evidence>
<dbReference type="GO" id="GO:0016020">
    <property type="term" value="C:membrane"/>
    <property type="evidence" value="ECO:0007669"/>
    <property type="project" value="UniProtKB-SubCell"/>
</dbReference>
<dbReference type="InterPro" id="IPR008580">
    <property type="entry name" value="PPPDE_dom"/>
</dbReference>
<dbReference type="InterPro" id="IPR001046">
    <property type="entry name" value="NRAMP_fam"/>
</dbReference>
<keyword evidence="7 8" id="KW-0472">Membrane</keyword>
<dbReference type="PROSITE" id="PS51858">
    <property type="entry name" value="PPPDE"/>
    <property type="match status" value="1"/>
</dbReference>
<dbReference type="EMBL" id="CAJNDS010002096">
    <property type="protein sequence ID" value="CAE7323226.1"/>
    <property type="molecule type" value="Genomic_DNA"/>
</dbReference>
<feature type="transmembrane region" description="Helical" evidence="8">
    <location>
        <begin position="356"/>
        <end position="378"/>
    </location>
</feature>
<gene>
    <name evidence="10" type="ORF">SNAT2548_LOCUS16933</name>
</gene>
<comment type="caution">
    <text evidence="10">The sequence shown here is derived from an EMBL/GenBank/DDBJ whole genome shotgun (WGS) entry which is preliminary data.</text>
</comment>
<feature type="transmembrane region" description="Helical" evidence="8">
    <location>
        <begin position="270"/>
        <end position="291"/>
    </location>
</feature>
<dbReference type="GO" id="GO:0101005">
    <property type="term" value="F:deubiquitinase activity"/>
    <property type="evidence" value="ECO:0007669"/>
    <property type="project" value="TreeGrafter"/>
</dbReference>